<feature type="region of interest" description="Disordered" evidence="1">
    <location>
        <begin position="146"/>
        <end position="189"/>
    </location>
</feature>
<evidence type="ECO:0008006" key="5">
    <source>
        <dbReference type="Google" id="ProtNLM"/>
    </source>
</evidence>
<gene>
    <name evidence="3" type="ORF">RMCB_1011</name>
</gene>
<reference evidence="4" key="2">
    <citation type="submission" date="2016-02" db="EMBL/GenBank/DDBJ databases">
        <title>Draft genome sequence of five rapidly growing Mycobacterium species.</title>
        <authorList>
            <person name="Katahira K."/>
            <person name="Gotou Y."/>
            <person name="Iida K."/>
            <person name="Ogura Y."/>
            <person name="Hayashi T."/>
        </authorList>
    </citation>
    <scope>NUCLEOTIDE SEQUENCE [LARGE SCALE GENOMIC DNA]</scope>
    <source>
        <strain evidence="4">JCM15654</strain>
    </source>
</reference>
<dbReference type="EMBL" id="BCSX01000011">
    <property type="protein sequence ID" value="GAS86915.1"/>
    <property type="molecule type" value="Genomic_DNA"/>
</dbReference>
<feature type="compositionally biased region" description="Low complexity" evidence="1">
    <location>
        <begin position="146"/>
        <end position="163"/>
    </location>
</feature>
<evidence type="ECO:0000313" key="4">
    <source>
        <dbReference type="Proteomes" id="UP000069620"/>
    </source>
</evidence>
<keyword evidence="2" id="KW-1133">Transmembrane helix</keyword>
<keyword evidence="2" id="KW-0812">Transmembrane</keyword>
<evidence type="ECO:0000313" key="3">
    <source>
        <dbReference type="EMBL" id="GAS86915.1"/>
    </source>
</evidence>
<dbReference type="AlphaFoldDB" id="A0A117I4H1"/>
<dbReference type="STRING" id="146020.RMCB_1011"/>
<accession>A0A117I4H1</accession>
<dbReference type="Proteomes" id="UP000069620">
    <property type="component" value="Unassembled WGS sequence"/>
</dbReference>
<keyword evidence="2" id="KW-0472">Membrane</keyword>
<evidence type="ECO:0000256" key="1">
    <source>
        <dbReference type="SAM" id="MobiDB-lite"/>
    </source>
</evidence>
<protein>
    <recommendedName>
        <fullName evidence="5">DUF2510 domain-containing protein</fullName>
    </recommendedName>
</protein>
<evidence type="ECO:0000256" key="2">
    <source>
        <dbReference type="SAM" id="Phobius"/>
    </source>
</evidence>
<feature type="transmembrane region" description="Helical" evidence="2">
    <location>
        <begin position="117"/>
        <end position="139"/>
    </location>
</feature>
<sequence length="263" mass="27150">MSDRRGTLTAICDSGHENPTDRLFCGECGLALMPDIVTCPFGHVSSAGQRFCGDCGAPVAPPVGAPNNGTTGRWATDLTGRHQYRFWDGHTWTAYVSDKGKFGINRYSGAVGRPDSWVAVAVALATVCLLLGAAVDVWVQLSRVSSGGESTSEAATTTSTAAEPSPPPAPGAPPPAALPNGPAVIASPCRPGGGNGTTADGSVAYCELLATTDKHLWSLYQGDIPFPDVNDGTDPAVGVCMVQTERTMPDCLDYLKRAGGPEG</sequence>
<proteinExistence type="predicted"/>
<reference evidence="4" key="1">
    <citation type="journal article" date="2016" name="Genome Announc.">
        <title>Draft Genome Sequences of Five Rapidly Growing Mycobacterium Species, M. thermoresistibile, M. fortuitum subsp. acetamidolyticum, M. canariasense, M. brisbanense, and M. novocastrense.</title>
        <authorList>
            <person name="Katahira K."/>
            <person name="Ogura Y."/>
            <person name="Gotoh Y."/>
            <person name="Hayashi T."/>
        </authorList>
    </citation>
    <scope>NUCLEOTIDE SEQUENCE [LARGE SCALE GENOMIC DNA]</scope>
    <source>
        <strain evidence="4">JCM15654</strain>
    </source>
</reference>
<comment type="caution">
    <text evidence="3">The sequence shown here is derived from an EMBL/GenBank/DDBJ whole genome shotgun (WGS) entry which is preliminary data.</text>
</comment>
<feature type="compositionally biased region" description="Pro residues" evidence="1">
    <location>
        <begin position="164"/>
        <end position="177"/>
    </location>
</feature>
<name>A0A117I4H1_9MYCO</name>
<keyword evidence="4" id="KW-1185">Reference proteome</keyword>
<organism evidence="3 4">
    <name type="scientific">Mycolicibacterium brisbanense</name>
    <dbReference type="NCBI Taxonomy" id="146020"/>
    <lineage>
        <taxon>Bacteria</taxon>
        <taxon>Bacillati</taxon>
        <taxon>Actinomycetota</taxon>
        <taxon>Actinomycetes</taxon>
        <taxon>Mycobacteriales</taxon>
        <taxon>Mycobacteriaceae</taxon>
        <taxon>Mycolicibacterium</taxon>
    </lineage>
</organism>